<protein>
    <recommendedName>
        <fullName evidence="7">Small ribosomal subunit protein mS31</fullName>
    </recommendedName>
    <alternativeName>
        <fullName evidence="8">28S ribosomal protein S31, mitochondrial</fullName>
    </alternativeName>
</protein>
<sequence length="343" mass="39202">MNALCLFSRVCPGRIKLLYPAPAACVKDMFYYEKSTSSTTSKSNQIEVSKAKANRDEAVNKLNNLLQSIIENKDIGQTKTKIELAQPTNKRLQGKVNKEGVKVESIEKQMVNAVKEVAQDIGGDVKQTESELLSKLLSPSDSAAPTSTNLNEIVKGLKIDRESKPAEQSRADQVRNILQKVRTQSAGRVQDREWPRRITRHKQKPEMVVQKIDLFGGEALGIFTNKELKDSVESQTWESLYQRDLRLAVTHPPANYFQQMILWTQQGKIWKARRGEEGGLHRTHIFRRAFRALVPSERTAKAFHGKLKKEHIEWYKNYFEEKRNLLQEVGAFPAQKETQKTIE</sequence>
<name>A0AAV8WGU9_9CUCU</name>
<organism evidence="9 10">
    <name type="scientific">Exocentrus adspersus</name>
    <dbReference type="NCBI Taxonomy" id="1586481"/>
    <lineage>
        <taxon>Eukaryota</taxon>
        <taxon>Metazoa</taxon>
        <taxon>Ecdysozoa</taxon>
        <taxon>Arthropoda</taxon>
        <taxon>Hexapoda</taxon>
        <taxon>Insecta</taxon>
        <taxon>Pterygota</taxon>
        <taxon>Neoptera</taxon>
        <taxon>Endopterygota</taxon>
        <taxon>Coleoptera</taxon>
        <taxon>Polyphaga</taxon>
        <taxon>Cucujiformia</taxon>
        <taxon>Chrysomeloidea</taxon>
        <taxon>Cerambycidae</taxon>
        <taxon>Lamiinae</taxon>
        <taxon>Acanthocinini</taxon>
        <taxon>Exocentrus</taxon>
    </lineage>
</organism>
<comment type="subcellular location">
    <subcellularLocation>
        <location evidence="1">Mitochondrion</location>
    </subcellularLocation>
</comment>
<dbReference type="GO" id="GO:0005763">
    <property type="term" value="C:mitochondrial small ribosomal subunit"/>
    <property type="evidence" value="ECO:0007669"/>
    <property type="project" value="InterPro"/>
</dbReference>
<evidence type="ECO:0000256" key="4">
    <source>
        <dbReference type="ARBA" id="ARBA00022980"/>
    </source>
</evidence>
<dbReference type="Pfam" id="PF15433">
    <property type="entry name" value="MRP-S31"/>
    <property type="match status" value="1"/>
</dbReference>
<evidence type="ECO:0000256" key="2">
    <source>
        <dbReference type="ARBA" id="ARBA00011057"/>
    </source>
</evidence>
<comment type="similarity">
    <text evidence="2">Belongs to the mitochondrion-specific ribosomal protein mS31 family.</text>
</comment>
<keyword evidence="3" id="KW-0809">Transit peptide</keyword>
<dbReference type="InterPro" id="IPR026299">
    <property type="entry name" value="MRP-S31"/>
</dbReference>
<keyword evidence="6" id="KW-0687">Ribonucleoprotein</keyword>
<dbReference type="PANTHER" id="PTHR13231">
    <property type="entry name" value="MITOCHONDRIAL RIBOSOMAL PROTEIN S31"/>
    <property type="match status" value="1"/>
</dbReference>
<comment type="caution">
    <text evidence="9">The sequence shown here is derived from an EMBL/GenBank/DDBJ whole genome shotgun (WGS) entry which is preliminary data.</text>
</comment>
<evidence type="ECO:0000256" key="5">
    <source>
        <dbReference type="ARBA" id="ARBA00023128"/>
    </source>
</evidence>
<evidence type="ECO:0000256" key="7">
    <source>
        <dbReference type="ARBA" id="ARBA00035133"/>
    </source>
</evidence>
<evidence type="ECO:0000313" key="9">
    <source>
        <dbReference type="EMBL" id="KAJ8924971.1"/>
    </source>
</evidence>
<dbReference type="GO" id="GO:0003735">
    <property type="term" value="F:structural constituent of ribosome"/>
    <property type="evidence" value="ECO:0007669"/>
    <property type="project" value="InterPro"/>
</dbReference>
<keyword evidence="10" id="KW-1185">Reference proteome</keyword>
<accession>A0AAV8WGU9</accession>
<evidence type="ECO:0000313" key="10">
    <source>
        <dbReference type="Proteomes" id="UP001159042"/>
    </source>
</evidence>
<dbReference type="Proteomes" id="UP001159042">
    <property type="component" value="Unassembled WGS sequence"/>
</dbReference>
<evidence type="ECO:0000256" key="1">
    <source>
        <dbReference type="ARBA" id="ARBA00004173"/>
    </source>
</evidence>
<dbReference type="AlphaFoldDB" id="A0AAV8WGU9"/>
<keyword evidence="5" id="KW-0496">Mitochondrion</keyword>
<evidence type="ECO:0000256" key="6">
    <source>
        <dbReference type="ARBA" id="ARBA00023274"/>
    </source>
</evidence>
<keyword evidence="4" id="KW-0689">Ribosomal protein</keyword>
<proteinExistence type="inferred from homology"/>
<gene>
    <name evidence="9" type="ORF">NQ315_001136</name>
</gene>
<dbReference type="EMBL" id="JANEYG010000002">
    <property type="protein sequence ID" value="KAJ8924971.1"/>
    <property type="molecule type" value="Genomic_DNA"/>
</dbReference>
<reference evidence="9 10" key="1">
    <citation type="journal article" date="2023" name="Insect Mol. Biol.">
        <title>Genome sequencing provides insights into the evolution of gene families encoding plant cell wall-degrading enzymes in longhorned beetles.</title>
        <authorList>
            <person name="Shin N.R."/>
            <person name="Okamura Y."/>
            <person name="Kirsch R."/>
            <person name="Pauchet Y."/>
        </authorList>
    </citation>
    <scope>NUCLEOTIDE SEQUENCE [LARGE SCALE GENOMIC DNA]</scope>
    <source>
        <strain evidence="9">EAD_L_NR</strain>
    </source>
</reference>
<evidence type="ECO:0000256" key="8">
    <source>
        <dbReference type="ARBA" id="ARBA00035363"/>
    </source>
</evidence>
<dbReference type="PANTHER" id="PTHR13231:SF3">
    <property type="entry name" value="SMALL RIBOSOMAL SUBUNIT PROTEIN MS31"/>
    <property type="match status" value="1"/>
</dbReference>
<evidence type="ECO:0000256" key="3">
    <source>
        <dbReference type="ARBA" id="ARBA00022946"/>
    </source>
</evidence>